<keyword evidence="4" id="KW-0808">Transferase</keyword>
<proteinExistence type="inferred from homology"/>
<accession>C5CIG3</accession>
<dbReference type="eggNOG" id="COG2148">
    <property type="taxonomic scope" value="Bacteria"/>
</dbReference>
<dbReference type="Proteomes" id="UP000002382">
    <property type="component" value="Chromosome"/>
</dbReference>
<comment type="similarity">
    <text evidence="1">Belongs to the bacterial sugar transferase family.</text>
</comment>
<name>C5CIG3_KOSOT</name>
<dbReference type="STRING" id="521045.Kole_0171"/>
<feature type="transmembrane region" description="Helical" evidence="2">
    <location>
        <begin position="74"/>
        <end position="93"/>
    </location>
</feature>
<dbReference type="KEGG" id="kol:Kole_0171"/>
<feature type="transmembrane region" description="Helical" evidence="2">
    <location>
        <begin position="128"/>
        <end position="154"/>
    </location>
</feature>
<evidence type="ECO:0000259" key="3">
    <source>
        <dbReference type="Pfam" id="PF02397"/>
    </source>
</evidence>
<evidence type="ECO:0000313" key="5">
    <source>
        <dbReference type="Proteomes" id="UP000002382"/>
    </source>
</evidence>
<feature type="transmembrane region" description="Helical" evidence="2">
    <location>
        <begin position="51"/>
        <end position="68"/>
    </location>
</feature>
<dbReference type="AlphaFoldDB" id="C5CIG3"/>
<keyword evidence="2" id="KW-0472">Membrane</keyword>
<dbReference type="EMBL" id="CP001634">
    <property type="protein sequence ID" value="ACR78897.1"/>
    <property type="molecule type" value="Genomic_DNA"/>
</dbReference>
<dbReference type="GO" id="GO:0016780">
    <property type="term" value="F:phosphotransferase activity, for other substituted phosphate groups"/>
    <property type="evidence" value="ECO:0007669"/>
    <property type="project" value="TreeGrafter"/>
</dbReference>
<dbReference type="Pfam" id="PF02397">
    <property type="entry name" value="Bac_transf"/>
    <property type="match status" value="1"/>
</dbReference>
<keyword evidence="2" id="KW-1133">Transmembrane helix</keyword>
<dbReference type="OrthoDB" id="9808602at2"/>
<dbReference type="HOGENOM" id="CLU_914681_0_0_0"/>
<organism evidence="4 5">
    <name type="scientific">Kosmotoga olearia (strain ATCC BAA-1733 / DSM 21960 / TBF 19.5.1)</name>
    <dbReference type="NCBI Taxonomy" id="521045"/>
    <lineage>
        <taxon>Bacteria</taxon>
        <taxon>Thermotogati</taxon>
        <taxon>Thermotogota</taxon>
        <taxon>Thermotogae</taxon>
        <taxon>Kosmotogales</taxon>
        <taxon>Kosmotogaceae</taxon>
        <taxon>Kosmotoga</taxon>
    </lineage>
</organism>
<reference evidence="4 5" key="1">
    <citation type="submission" date="2009-06" db="EMBL/GenBank/DDBJ databases">
        <title>Complete sequence of Thermotogales bacterium TBF 19.5.1.</title>
        <authorList>
            <consortium name="US DOE Joint Genome Institute"/>
            <person name="Lucas S."/>
            <person name="Copeland A."/>
            <person name="Lapidus A."/>
            <person name="Glavina del Rio T."/>
            <person name="Tice H."/>
            <person name="Bruce D."/>
            <person name="Goodwin L."/>
            <person name="Pitluck S."/>
            <person name="Chertkov O."/>
            <person name="Brettin T."/>
            <person name="Detter J.C."/>
            <person name="Han C."/>
            <person name="Schmutz J."/>
            <person name="Larimer F."/>
            <person name="Land M."/>
            <person name="Hauser L."/>
            <person name="Kyrpides N."/>
            <person name="Ovchinnikova G."/>
            <person name="Noll K."/>
        </authorList>
    </citation>
    <scope>NUCLEOTIDE SEQUENCE [LARGE SCALE GENOMIC DNA]</scope>
    <source>
        <strain evidence="5">ATCC BAA-1733 / DSM 21960 / TBF 19.5.1</strain>
    </source>
</reference>
<evidence type="ECO:0000313" key="4">
    <source>
        <dbReference type="EMBL" id="ACR78897.1"/>
    </source>
</evidence>
<evidence type="ECO:0000256" key="2">
    <source>
        <dbReference type="SAM" id="Phobius"/>
    </source>
</evidence>
<reference evidence="4 5" key="2">
    <citation type="journal article" date="2011" name="J. Bacteriol.">
        <title>Genome Sequence of Kosmotoga olearia Strain TBF 19.5.1, a Thermophilic Bacterium with a Wide Growth Temperature Range, Isolated from the Troll B Oil Platform in the North Sea.</title>
        <authorList>
            <person name="Swithers K.S."/>
            <person name="Dipippo J.L."/>
            <person name="Bruce D.C."/>
            <person name="Detter C."/>
            <person name="Tapia R."/>
            <person name="Han S."/>
            <person name="Goodwin L.A."/>
            <person name="Han J."/>
            <person name="Woyke T."/>
            <person name="Pitluck S."/>
            <person name="Pennacchio L."/>
            <person name="Nolan M."/>
            <person name="Mikhailova N."/>
            <person name="Land M.L."/>
            <person name="Nesbo C.L."/>
            <person name="Gogarten J.P."/>
            <person name="Noll K.M."/>
        </authorList>
    </citation>
    <scope>NUCLEOTIDE SEQUENCE [LARGE SCALE GENOMIC DNA]</scope>
    <source>
        <strain evidence="5">ATCC BAA-1733 / DSM 21960 / TBF 19.5.1</strain>
    </source>
</reference>
<evidence type="ECO:0000256" key="1">
    <source>
        <dbReference type="ARBA" id="ARBA00006464"/>
    </source>
</evidence>
<keyword evidence="5" id="KW-1185">Reference proteome</keyword>
<keyword evidence="2" id="KW-0812">Transmembrane</keyword>
<dbReference type="RefSeq" id="WP_012744685.1">
    <property type="nucleotide sequence ID" value="NC_012785.1"/>
</dbReference>
<protein>
    <submittedName>
        <fullName evidence="4">Sugar transferase</fullName>
    </submittedName>
</protein>
<sequence>MFFYVIDFLFSIPLITNSVEDFLLAFLISGFVSLSMRGYESQIILDPKERKISFFGSLVMVTILFFVFTGSDIIILLPALLSALFRYTILFRFKRFFKLRPMTVDPGTVEEDFQELVHVKTYDGFKRFLDFVFGVVFLILLTPIFLIIAVLILITSGRPVFITQDRMGRNEKVFKMLKFRTFTNGEHHKRITRVGKILRPLRLDELPQIINIILGEMSLVGPRPELKAFHEMGKKHVPNYKLRLLVRPGLTGWAQINYKYTTTPEEYMIKTSYDLYYVLNRSLRLDILCLLKTPYAVIKSLVSKDF</sequence>
<feature type="domain" description="Bacterial sugar transferase" evidence="3">
    <location>
        <begin position="126"/>
        <end position="299"/>
    </location>
</feature>
<gene>
    <name evidence="4" type="ordered locus">Kole_0171</name>
</gene>
<dbReference type="PANTHER" id="PTHR30576:SF0">
    <property type="entry name" value="UNDECAPRENYL-PHOSPHATE N-ACETYLGALACTOSAMINYL 1-PHOSPHATE TRANSFERASE-RELATED"/>
    <property type="match status" value="1"/>
</dbReference>
<dbReference type="PANTHER" id="PTHR30576">
    <property type="entry name" value="COLANIC BIOSYNTHESIS UDP-GLUCOSE LIPID CARRIER TRANSFERASE"/>
    <property type="match status" value="1"/>
</dbReference>
<dbReference type="InterPro" id="IPR003362">
    <property type="entry name" value="Bact_transf"/>
</dbReference>